<dbReference type="Proteomes" id="UP000245533">
    <property type="component" value="Unassembled WGS sequence"/>
</dbReference>
<proteinExistence type="inferred from homology"/>
<dbReference type="InterPro" id="IPR029045">
    <property type="entry name" value="ClpP/crotonase-like_dom_sf"/>
</dbReference>
<dbReference type="InterPro" id="IPR001753">
    <property type="entry name" value="Enoyl-CoA_hydra/iso"/>
</dbReference>
<comment type="caution">
    <text evidence="4">The sequence shown here is derived from an EMBL/GenBank/DDBJ whole genome shotgun (WGS) entry which is preliminary data.</text>
</comment>
<dbReference type="Gene3D" id="1.10.12.10">
    <property type="entry name" value="Lyase 2-enoyl-coa Hydratase, Chain A, domain 2"/>
    <property type="match status" value="1"/>
</dbReference>
<dbReference type="CDD" id="cd06558">
    <property type="entry name" value="crotonase-like"/>
    <property type="match status" value="1"/>
</dbReference>
<dbReference type="FunFam" id="3.90.226.10:FF:000009">
    <property type="entry name" value="Carnitinyl-CoA dehydratase"/>
    <property type="match status" value="1"/>
</dbReference>
<comment type="similarity">
    <text evidence="1 3">Belongs to the enoyl-CoA hydratase/isomerase family.</text>
</comment>
<dbReference type="PROSITE" id="PS00166">
    <property type="entry name" value="ENOYL_COA_HYDRATASE"/>
    <property type="match status" value="1"/>
</dbReference>
<organism evidence="4 5">
    <name type="scientific">Rhodohalobacter mucosus</name>
    <dbReference type="NCBI Taxonomy" id="2079485"/>
    <lineage>
        <taxon>Bacteria</taxon>
        <taxon>Pseudomonadati</taxon>
        <taxon>Balneolota</taxon>
        <taxon>Balneolia</taxon>
        <taxon>Balneolales</taxon>
        <taxon>Balneolaceae</taxon>
        <taxon>Rhodohalobacter</taxon>
    </lineage>
</organism>
<dbReference type="RefSeq" id="WP_109647696.1">
    <property type="nucleotide sequence ID" value="NZ_QGGB01000009.1"/>
</dbReference>
<dbReference type="AlphaFoldDB" id="A0A316TQY6"/>
<dbReference type="GO" id="GO:0006635">
    <property type="term" value="P:fatty acid beta-oxidation"/>
    <property type="evidence" value="ECO:0007669"/>
    <property type="project" value="TreeGrafter"/>
</dbReference>
<dbReference type="PANTHER" id="PTHR11941:SF54">
    <property type="entry name" value="ENOYL-COA HYDRATASE, MITOCHONDRIAL"/>
    <property type="match status" value="1"/>
</dbReference>
<dbReference type="EMBL" id="QGGB01000009">
    <property type="protein sequence ID" value="PWN05669.1"/>
    <property type="molecule type" value="Genomic_DNA"/>
</dbReference>
<name>A0A316TQY6_9BACT</name>
<keyword evidence="5" id="KW-1185">Reference proteome</keyword>
<evidence type="ECO:0000313" key="5">
    <source>
        <dbReference type="Proteomes" id="UP000245533"/>
    </source>
</evidence>
<dbReference type="Pfam" id="PF00378">
    <property type="entry name" value="ECH_1"/>
    <property type="match status" value="1"/>
</dbReference>
<dbReference type="OrthoDB" id="9775794at2"/>
<evidence type="ECO:0000256" key="2">
    <source>
        <dbReference type="ARBA" id="ARBA00023239"/>
    </source>
</evidence>
<keyword evidence="2" id="KW-0456">Lyase</keyword>
<dbReference type="PANTHER" id="PTHR11941">
    <property type="entry name" value="ENOYL-COA HYDRATASE-RELATED"/>
    <property type="match status" value="1"/>
</dbReference>
<dbReference type="InterPro" id="IPR018376">
    <property type="entry name" value="Enoyl-CoA_hyd/isom_CS"/>
</dbReference>
<dbReference type="GO" id="GO:0016836">
    <property type="term" value="F:hydro-lyase activity"/>
    <property type="evidence" value="ECO:0007669"/>
    <property type="project" value="UniProtKB-ARBA"/>
</dbReference>
<dbReference type="InterPro" id="IPR014748">
    <property type="entry name" value="Enoyl-CoA_hydra_C"/>
</dbReference>
<sequence length="261" mass="27666">MTPGHYETLLLDIDQDGIALLTVNRPDKLNALNSTVLSELESTVTRIREDDDVKLVILTGAGEKAFVAGADIKELNTLNSESGEELSRRGQEVFAGFENLGKPVIALVNGYALGGGAELAMACHMRIATDNAVFGLPEVGLGLIPGYGGTQRLPALIGKSKAMELILTGGQVKAGEAMSLGLVNGVYSTEQALDEAKKLASKILKNGPVAVEKAIEAVNSSDRPDGFEKEAALFGELCDTEDFKEGTSAFLDKRKPDFKGR</sequence>
<evidence type="ECO:0000256" key="3">
    <source>
        <dbReference type="RuleBase" id="RU003707"/>
    </source>
</evidence>
<protein>
    <submittedName>
        <fullName evidence="4">Enoyl-CoA hydratase</fullName>
    </submittedName>
</protein>
<evidence type="ECO:0000313" key="4">
    <source>
        <dbReference type="EMBL" id="PWN05669.1"/>
    </source>
</evidence>
<reference evidence="4 5" key="1">
    <citation type="submission" date="2018-05" db="EMBL/GenBank/DDBJ databases">
        <title>Rhodohalobacter halophilus gen. nov., sp. nov., a moderately halophilic member of the family Balneolaceae.</title>
        <authorList>
            <person name="Liu Z.-W."/>
        </authorList>
    </citation>
    <scope>NUCLEOTIDE SEQUENCE [LARGE SCALE GENOMIC DNA]</scope>
    <source>
        <strain evidence="4 5">8A47</strain>
    </source>
</reference>
<dbReference type="FunFam" id="1.10.12.10:FF:000001">
    <property type="entry name" value="Probable enoyl-CoA hydratase, mitochondrial"/>
    <property type="match status" value="1"/>
</dbReference>
<dbReference type="Gene3D" id="3.90.226.10">
    <property type="entry name" value="2-enoyl-CoA Hydratase, Chain A, domain 1"/>
    <property type="match status" value="1"/>
</dbReference>
<dbReference type="SUPFAM" id="SSF52096">
    <property type="entry name" value="ClpP/crotonase"/>
    <property type="match status" value="1"/>
</dbReference>
<evidence type="ECO:0000256" key="1">
    <source>
        <dbReference type="ARBA" id="ARBA00005254"/>
    </source>
</evidence>
<accession>A0A316TQY6</accession>
<gene>
    <name evidence="4" type="ORF">DDZ15_13855</name>
</gene>